<evidence type="ECO:0008006" key="10">
    <source>
        <dbReference type="Google" id="ProtNLM"/>
    </source>
</evidence>
<dbReference type="EMBL" id="PXYT01000001">
    <property type="protein sequence ID" value="PSR31860.1"/>
    <property type="molecule type" value="Genomic_DNA"/>
</dbReference>
<evidence type="ECO:0000313" key="8">
    <source>
        <dbReference type="EMBL" id="PSR31860.1"/>
    </source>
</evidence>
<dbReference type="CDD" id="cd06171">
    <property type="entry name" value="Sigma70_r4"/>
    <property type="match status" value="1"/>
</dbReference>
<dbReference type="GO" id="GO:0006352">
    <property type="term" value="P:DNA-templated transcription initiation"/>
    <property type="evidence" value="ECO:0007669"/>
    <property type="project" value="InterPro"/>
</dbReference>
<sequence length="195" mass="22511">MMNDPVSGKSNRFIEDLFVRSRPRLWRMAFNMLNDKTLAEDAVSEIWIRVLSHLPEFREEAKLTTWIYRIAMNTIIDMARSRNRVTSYQWSEVASEPADLREDPDSNCERSLKDAFVHYGLSQLPPPQRSLIIMRDIEDLPIKHIAAILDLPQSAVKSRLHRARRSLKHILQHRTRVPGKEAIGVVSISEGGRLS</sequence>
<evidence type="ECO:0000256" key="5">
    <source>
        <dbReference type="ARBA" id="ARBA00023163"/>
    </source>
</evidence>
<dbReference type="InterPro" id="IPR007627">
    <property type="entry name" value="RNA_pol_sigma70_r2"/>
</dbReference>
<dbReference type="InterPro" id="IPR014284">
    <property type="entry name" value="RNA_pol_sigma-70_dom"/>
</dbReference>
<comment type="caution">
    <text evidence="8">The sequence shown here is derived from an EMBL/GenBank/DDBJ whole genome shotgun (WGS) entry which is preliminary data.</text>
</comment>
<feature type="domain" description="RNA polymerase sigma factor 70 region 4 type 2" evidence="7">
    <location>
        <begin position="121"/>
        <end position="167"/>
    </location>
</feature>
<evidence type="ECO:0000259" key="7">
    <source>
        <dbReference type="Pfam" id="PF08281"/>
    </source>
</evidence>
<dbReference type="InterPro" id="IPR013325">
    <property type="entry name" value="RNA_pol_sigma_r2"/>
</dbReference>
<evidence type="ECO:0000313" key="9">
    <source>
        <dbReference type="Proteomes" id="UP000242699"/>
    </source>
</evidence>
<name>A0A2T2XBL1_9FIRM</name>
<dbReference type="InterPro" id="IPR036388">
    <property type="entry name" value="WH-like_DNA-bd_sf"/>
</dbReference>
<dbReference type="PANTHER" id="PTHR43133">
    <property type="entry name" value="RNA POLYMERASE ECF-TYPE SIGMA FACTO"/>
    <property type="match status" value="1"/>
</dbReference>
<dbReference type="Gene3D" id="1.10.1740.10">
    <property type="match status" value="1"/>
</dbReference>
<evidence type="ECO:0000256" key="3">
    <source>
        <dbReference type="ARBA" id="ARBA00023082"/>
    </source>
</evidence>
<dbReference type="NCBIfam" id="TIGR02937">
    <property type="entry name" value="sigma70-ECF"/>
    <property type="match status" value="1"/>
</dbReference>
<gene>
    <name evidence="8" type="ORF">C7B43_01160</name>
</gene>
<evidence type="ECO:0000256" key="4">
    <source>
        <dbReference type="ARBA" id="ARBA00023125"/>
    </source>
</evidence>
<dbReference type="SUPFAM" id="SSF88946">
    <property type="entry name" value="Sigma2 domain of RNA polymerase sigma factors"/>
    <property type="match status" value="1"/>
</dbReference>
<evidence type="ECO:0000256" key="2">
    <source>
        <dbReference type="ARBA" id="ARBA00023015"/>
    </source>
</evidence>
<dbReference type="PANTHER" id="PTHR43133:SF8">
    <property type="entry name" value="RNA POLYMERASE SIGMA FACTOR HI_1459-RELATED"/>
    <property type="match status" value="1"/>
</dbReference>
<dbReference type="InterPro" id="IPR039425">
    <property type="entry name" value="RNA_pol_sigma-70-like"/>
</dbReference>
<keyword evidence="5" id="KW-0804">Transcription</keyword>
<keyword evidence="2" id="KW-0805">Transcription regulation</keyword>
<dbReference type="GO" id="GO:0003677">
    <property type="term" value="F:DNA binding"/>
    <property type="evidence" value="ECO:0007669"/>
    <property type="project" value="UniProtKB-KW"/>
</dbReference>
<dbReference type="Gene3D" id="1.10.10.10">
    <property type="entry name" value="Winged helix-like DNA-binding domain superfamily/Winged helix DNA-binding domain"/>
    <property type="match status" value="1"/>
</dbReference>
<dbReference type="AlphaFoldDB" id="A0A2T2XBL1"/>
<feature type="domain" description="RNA polymerase sigma-70 region 2" evidence="6">
    <location>
        <begin position="17"/>
        <end position="84"/>
    </location>
</feature>
<reference evidence="8 9" key="1">
    <citation type="journal article" date="2014" name="BMC Genomics">
        <title>Comparison of environmental and isolate Sulfobacillus genomes reveals diverse carbon, sulfur, nitrogen, and hydrogen metabolisms.</title>
        <authorList>
            <person name="Justice N.B."/>
            <person name="Norman A."/>
            <person name="Brown C.T."/>
            <person name="Singh A."/>
            <person name="Thomas B.C."/>
            <person name="Banfield J.F."/>
        </authorList>
    </citation>
    <scope>NUCLEOTIDE SEQUENCE [LARGE SCALE GENOMIC DNA]</scope>
    <source>
        <strain evidence="8">AMDSBA1</strain>
    </source>
</reference>
<accession>A0A2T2XBL1</accession>
<dbReference type="SUPFAM" id="SSF88659">
    <property type="entry name" value="Sigma3 and sigma4 domains of RNA polymerase sigma factors"/>
    <property type="match status" value="1"/>
</dbReference>
<dbReference type="Proteomes" id="UP000242699">
    <property type="component" value="Unassembled WGS sequence"/>
</dbReference>
<evidence type="ECO:0000259" key="6">
    <source>
        <dbReference type="Pfam" id="PF04542"/>
    </source>
</evidence>
<keyword evidence="4" id="KW-0238">DNA-binding</keyword>
<organism evidence="8 9">
    <name type="scientific">Sulfobacillus benefaciens</name>
    <dbReference type="NCBI Taxonomy" id="453960"/>
    <lineage>
        <taxon>Bacteria</taxon>
        <taxon>Bacillati</taxon>
        <taxon>Bacillota</taxon>
        <taxon>Clostridia</taxon>
        <taxon>Eubacteriales</taxon>
        <taxon>Clostridiales Family XVII. Incertae Sedis</taxon>
        <taxon>Sulfobacillus</taxon>
    </lineage>
</organism>
<proteinExistence type="inferred from homology"/>
<dbReference type="InterPro" id="IPR013324">
    <property type="entry name" value="RNA_pol_sigma_r3/r4-like"/>
</dbReference>
<dbReference type="Pfam" id="PF08281">
    <property type="entry name" value="Sigma70_r4_2"/>
    <property type="match status" value="1"/>
</dbReference>
<keyword evidence="3" id="KW-0731">Sigma factor</keyword>
<dbReference type="Pfam" id="PF04542">
    <property type="entry name" value="Sigma70_r2"/>
    <property type="match status" value="1"/>
</dbReference>
<evidence type="ECO:0000256" key="1">
    <source>
        <dbReference type="ARBA" id="ARBA00010641"/>
    </source>
</evidence>
<dbReference type="InterPro" id="IPR013249">
    <property type="entry name" value="RNA_pol_sigma70_r4_t2"/>
</dbReference>
<protein>
    <recommendedName>
        <fullName evidence="10">RNA polymerase subunit sigma-24</fullName>
    </recommendedName>
</protein>
<comment type="similarity">
    <text evidence="1">Belongs to the sigma-70 factor family. ECF subfamily.</text>
</comment>
<dbReference type="GO" id="GO:0016987">
    <property type="term" value="F:sigma factor activity"/>
    <property type="evidence" value="ECO:0007669"/>
    <property type="project" value="UniProtKB-KW"/>
</dbReference>